<dbReference type="InterPro" id="IPR046903">
    <property type="entry name" value="Mab-21-like_nuc_Trfase"/>
</dbReference>
<keyword evidence="5" id="KW-1185">Reference proteome</keyword>
<dbReference type="PANTHER" id="PTHR10656:SF69">
    <property type="entry name" value="MAB-21-LIKE HHH_H2TH-LIKE DOMAIN-CONTAINING PROTEIN"/>
    <property type="match status" value="1"/>
</dbReference>
<comment type="caution">
    <text evidence="4">The sequence shown here is derived from an EMBL/GenBank/DDBJ whole genome shotgun (WGS) entry which is preliminary data.</text>
</comment>
<gene>
    <name evidence="4" type="ORF">FSP39_014839</name>
</gene>
<dbReference type="Pfam" id="PF03281">
    <property type="entry name" value="Mab-21"/>
    <property type="match status" value="1"/>
</dbReference>
<accession>A0AA88YMS9</accession>
<evidence type="ECO:0000259" key="2">
    <source>
        <dbReference type="Pfam" id="PF03281"/>
    </source>
</evidence>
<dbReference type="SMART" id="SM01265">
    <property type="entry name" value="Mab-21"/>
    <property type="match status" value="1"/>
</dbReference>
<dbReference type="EMBL" id="VSWD01000006">
    <property type="protein sequence ID" value="KAK3100105.1"/>
    <property type="molecule type" value="Genomic_DNA"/>
</dbReference>
<evidence type="ECO:0000313" key="5">
    <source>
        <dbReference type="Proteomes" id="UP001186944"/>
    </source>
</evidence>
<feature type="domain" description="Mab-21-like HhH/H2TH-like" evidence="3">
    <location>
        <begin position="262"/>
        <end position="349"/>
    </location>
</feature>
<dbReference type="AlphaFoldDB" id="A0AA88YMS9"/>
<comment type="similarity">
    <text evidence="1">Belongs to the mab-21 family.</text>
</comment>
<name>A0AA88YMS9_PINIB</name>
<organism evidence="4 5">
    <name type="scientific">Pinctada imbricata</name>
    <name type="common">Atlantic pearl-oyster</name>
    <name type="synonym">Pinctada martensii</name>
    <dbReference type="NCBI Taxonomy" id="66713"/>
    <lineage>
        <taxon>Eukaryota</taxon>
        <taxon>Metazoa</taxon>
        <taxon>Spiralia</taxon>
        <taxon>Lophotrochozoa</taxon>
        <taxon>Mollusca</taxon>
        <taxon>Bivalvia</taxon>
        <taxon>Autobranchia</taxon>
        <taxon>Pteriomorphia</taxon>
        <taxon>Pterioida</taxon>
        <taxon>Pterioidea</taxon>
        <taxon>Pteriidae</taxon>
        <taxon>Pinctada</taxon>
    </lineage>
</organism>
<evidence type="ECO:0000259" key="3">
    <source>
        <dbReference type="Pfam" id="PF20266"/>
    </source>
</evidence>
<proteinExistence type="inferred from homology"/>
<dbReference type="InterPro" id="IPR046906">
    <property type="entry name" value="Mab-21_HhH/H2TH-like"/>
</dbReference>
<dbReference type="Proteomes" id="UP001186944">
    <property type="component" value="Unassembled WGS sequence"/>
</dbReference>
<dbReference type="Pfam" id="PF20266">
    <property type="entry name" value="Mab-21_C"/>
    <property type="match status" value="1"/>
</dbReference>
<protein>
    <submittedName>
        <fullName evidence="4">Uncharacterized protein</fullName>
    </submittedName>
</protein>
<dbReference type="Gene3D" id="1.10.1410.40">
    <property type="match status" value="1"/>
</dbReference>
<feature type="domain" description="Mab-21-like nucleotidyltransferase" evidence="2">
    <location>
        <begin position="87"/>
        <end position="252"/>
    </location>
</feature>
<dbReference type="PANTHER" id="PTHR10656">
    <property type="entry name" value="CELL FATE DETERMINING PROTEIN MAB21-RELATED"/>
    <property type="match status" value="1"/>
</dbReference>
<dbReference type="InterPro" id="IPR024810">
    <property type="entry name" value="MAB21L/cGLR"/>
</dbReference>
<sequence length="368" mass="42839">MDDEEGRSSLISHLYKESSKRQQRIIQRIKVENYVLQELLHLPLFVAGSRADGSNDSFSDIDLNYLVQNFLVMRDGDKIIASTDKDILILRQGNCYPGYCKLEFSSGTPSDVQRILTYQAHTNKKNVADGLLSNSDFLAKARELVPVLFKNFGGSLRNLKNIHGPCVTPTHTIGKDEGTEMDLAFCIQCDHWPDMANEWLDRYRPNGWPGFDLIQRIRNYKCWFVPIGFSEEEEKRDVEWRVSFTIAERDLMWSLQPTQLLCVEFLKSFVSHKLEHKFPNLLCSYFLKTIMFWLFEESPVSFWQSQNLIECMKGSINKLIQSLASRECPHYFIRNNNLFVKKHGDSLSEAGTSHHVDGHRYRNKRFHR</sequence>
<reference evidence="4" key="1">
    <citation type="submission" date="2019-08" db="EMBL/GenBank/DDBJ databases">
        <title>The improved chromosome-level genome for the pearl oyster Pinctada fucata martensii using PacBio sequencing and Hi-C.</title>
        <authorList>
            <person name="Zheng Z."/>
        </authorList>
    </citation>
    <scope>NUCLEOTIDE SEQUENCE</scope>
    <source>
        <strain evidence="4">ZZ-2019</strain>
        <tissue evidence="4">Adductor muscle</tissue>
    </source>
</reference>
<evidence type="ECO:0000256" key="1">
    <source>
        <dbReference type="ARBA" id="ARBA00008307"/>
    </source>
</evidence>
<evidence type="ECO:0000313" key="4">
    <source>
        <dbReference type="EMBL" id="KAK3100105.1"/>
    </source>
</evidence>